<gene>
    <name evidence="5" type="ORF">IP91_03084</name>
</gene>
<dbReference type="AlphaFoldDB" id="A0A562R5H1"/>
<evidence type="ECO:0000256" key="3">
    <source>
        <dbReference type="ARBA" id="ARBA00022898"/>
    </source>
</evidence>
<accession>A0A562R5H1</accession>
<dbReference type="SUPFAM" id="SSF53686">
    <property type="entry name" value="Tryptophan synthase beta subunit-like PLP-dependent enzymes"/>
    <property type="match status" value="1"/>
</dbReference>
<evidence type="ECO:0000256" key="1">
    <source>
        <dbReference type="ARBA" id="ARBA00001933"/>
    </source>
</evidence>
<keyword evidence="3" id="KW-0663">Pyridoxal phosphate</keyword>
<sequence>MTAFQYSSQIRGSVLDAIGNTPVVQLGRLFGGHDVVAKLEFMNPGGSIKDRMVRYMLRHRPEGVTHVVESSSGNTGAALAMAAAVQGLRCDVTVPDRTSPEKIKRIEAYGATVHVCDASLPEAHADSYQSLATRIAAEQGALHLDQYRSGLNRNAHYTDTAPEMWFQLDGRIDYFVCGIGSGGTISGVGRFLKDRNPNIIVIGVEPPHSAYREAVTGEADEGEFRTALEGVGKRKVAASFDASVVDDVIRVNDDDALSYLHRLAREEGILAGGSSGCVTAGIAQLLPRITGRVVTIFPDSGANYLSRHF</sequence>
<dbReference type="EMBL" id="VLLB01000005">
    <property type="protein sequence ID" value="TWI64315.1"/>
    <property type="molecule type" value="Genomic_DNA"/>
</dbReference>
<dbReference type="RefSeq" id="WP_229474494.1">
    <property type="nucleotide sequence ID" value="NZ_VLLB01000005.1"/>
</dbReference>
<evidence type="ECO:0000259" key="4">
    <source>
        <dbReference type="Pfam" id="PF00291"/>
    </source>
</evidence>
<proteinExistence type="inferred from homology"/>
<reference evidence="5 6" key="1">
    <citation type="journal article" date="2015" name="Stand. Genomic Sci.">
        <title>Genomic Encyclopedia of Bacterial and Archaeal Type Strains, Phase III: the genomes of soil and plant-associated and newly described type strains.</title>
        <authorList>
            <person name="Whitman W.B."/>
            <person name="Woyke T."/>
            <person name="Klenk H.P."/>
            <person name="Zhou Y."/>
            <person name="Lilburn T.G."/>
            <person name="Beck B.J."/>
            <person name="De Vos P."/>
            <person name="Vandamme P."/>
            <person name="Eisen J.A."/>
            <person name="Garrity G."/>
            <person name="Hugenholtz P."/>
            <person name="Kyrpides N.C."/>
        </authorList>
    </citation>
    <scope>NUCLEOTIDE SEQUENCE [LARGE SCALE GENOMIC DNA]</scope>
    <source>
        <strain evidence="5 6">CGMCC 1.10822</strain>
    </source>
</reference>
<dbReference type="GO" id="GO:0006534">
    <property type="term" value="P:cysteine metabolic process"/>
    <property type="evidence" value="ECO:0007669"/>
    <property type="project" value="UniProtKB-ARBA"/>
</dbReference>
<dbReference type="InterPro" id="IPR050214">
    <property type="entry name" value="Cys_Synth/Cystath_Beta-Synth"/>
</dbReference>
<dbReference type="CDD" id="cd01561">
    <property type="entry name" value="CBS_like"/>
    <property type="match status" value="1"/>
</dbReference>
<dbReference type="GO" id="GO:0044272">
    <property type="term" value="P:sulfur compound biosynthetic process"/>
    <property type="evidence" value="ECO:0007669"/>
    <property type="project" value="UniProtKB-ARBA"/>
</dbReference>
<dbReference type="FunFam" id="3.40.50.1100:FF:000118">
    <property type="entry name" value="Related to CYS4-cystathionine beta-synthase"/>
    <property type="match status" value="1"/>
</dbReference>
<evidence type="ECO:0000313" key="6">
    <source>
        <dbReference type="Proteomes" id="UP000318431"/>
    </source>
</evidence>
<dbReference type="GO" id="GO:0009069">
    <property type="term" value="P:serine family amino acid metabolic process"/>
    <property type="evidence" value="ECO:0007669"/>
    <property type="project" value="UniProtKB-ARBA"/>
</dbReference>
<evidence type="ECO:0000256" key="2">
    <source>
        <dbReference type="ARBA" id="ARBA00007103"/>
    </source>
</evidence>
<keyword evidence="6" id="KW-1185">Reference proteome</keyword>
<dbReference type="InterPro" id="IPR036052">
    <property type="entry name" value="TrpB-like_PALP_sf"/>
</dbReference>
<dbReference type="InterPro" id="IPR001926">
    <property type="entry name" value="TrpB-like_PALP"/>
</dbReference>
<comment type="similarity">
    <text evidence="2">Belongs to the cysteine synthase/cystathionine beta-synthase family.</text>
</comment>
<evidence type="ECO:0000313" key="5">
    <source>
        <dbReference type="EMBL" id="TWI64315.1"/>
    </source>
</evidence>
<organism evidence="5 6">
    <name type="scientific">Pseudoduganella lurida</name>
    <dbReference type="NCBI Taxonomy" id="1036180"/>
    <lineage>
        <taxon>Bacteria</taxon>
        <taxon>Pseudomonadati</taxon>
        <taxon>Pseudomonadota</taxon>
        <taxon>Betaproteobacteria</taxon>
        <taxon>Burkholderiales</taxon>
        <taxon>Oxalobacteraceae</taxon>
        <taxon>Telluria group</taxon>
        <taxon>Pseudoduganella</taxon>
    </lineage>
</organism>
<dbReference type="Pfam" id="PF00291">
    <property type="entry name" value="PALP"/>
    <property type="match status" value="1"/>
</dbReference>
<dbReference type="Proteomes" id="UP000318431">
    <property type="component" value="Unassembled WGS sequence"/>
</dbReference>
<name>A0A562R5H1_9BURK</name>
<dbReference type="Gene3D" id="3.40.50.1100">
    <property type="match status" value="2"/>
</dbReference>
<protein>
    <submittedName>
        <fullName evidence="5">Cystathionine beta-synthase</fullName>
    </submittedName>
</protein>
<comment type="caution">
    <text evidence="5">The sequence shown here is derived from an EMBL/GenBank/DDBJ whole genome shotgun (WGS) entry which is preliminary data.</text>
</comment>
<comment type="cofactor">
    <cofactor evidence="1">
        <name>pyridoxal 5'-phosphate</name>
        <dbReference type="ChEBI" id="CHEBI:597326"/>
    </cofactor>
</comment>
<dbReference type="PANTHER" id="PTHR10314">
    <property type="entry name" value="CYSTATHIONINE BETA-SYNTHASE"/>
    <property type="match status" value="1"/>
</dbReference>
<feature type="domain" description="Tryptophan synthase beta chain-like PALP" evidence="4">
    <location>
        <begin position="15"/>
        <end position="299"/>
    </location>
</feature>